<reference evidence="1" key="1">
    <citation type="journal article" date="2014" name="Front. Microbiol.">
        <title>High frequency of phylogenetically diverse reductive dehalogenase-homologous genes in deep subseafloor sedimentary metagenomes.</title>
        <authorList>
            <person name="Kawai M."/>
            <person name="Futagami T."/>
            <person name="Toyoda A."/>
            <person name="Takaki Y."/>
            <person name="Nishi S."/>
            <person name="Hori S."/>
            <person name="Arai W."/>
            <person name="Tsubouchi T."/>
            <person name="Morono Y."/>
            <person name="Uchiyama I."/>
            <person name="Ito T."/>
            <person name="Fujiyama A."/>
            <person name="Inagaki F."/>
            <person name="Takami H."/>
        </authorList>
    </citation>
    <scope>NUCLEOTIDE SEQUENCE</scope>
    <source>
        <strain evidence="1">Expedition CK06-06</strain>
    </source>
</reference>
<gene>
    <name evidence="1" type="ORF">S03H2_35828</name>
</gene>
<organism evidence="1">
    <name type="scientific">marine sediment metagenome</name>
    <dbReference type="NCBI Taxonomy" id="412755"/>
    <lineage>
        <taxon>unclassified sequences</taxon>
        <taxon>metagenomes</taxon>
        <taxon>ecological metagenomes</taxon>
    </lineage>
</organism>
<protein>
    <submittedName>
        <fullName evidence="1">Uncharacterized protein</fullName>
    </submittedName>
</protein>
<comment type="caution">
    <text evidence="1">The sequence shown here is derived from an EMBL/GenBank/DDBJ whole genome shotgun (WGS) entry which is preliminary data.</text>
</comment>
<dbReference type="AlphaFoldDB" id="X1HB63"/>
<evidence type="ECO:0000313" key="1">
    <source>
        <dbReference type="EMBL" id="GAH51084.1"/>
    </source>
</evidence>
<sequence length="130" mass="14881">MRRLWSYIRVAGALDNWIEQEGQVVNKNFRMALRGIARNLRICRYDSVICLSLSDTIEDSVYGVEPILGTTASGRVELIELVPVDKSVALNLLKQLPREDFPELIGITDWADLTYDSINEDFIVRLEAYF</sequence>
<name>X1HB63_9ZZZZ</name>
<dbReference type="EMBL" id="BARU01021940">
    <property type="protein sequence ID" value="GAH51084.1"/>
    <property type="molecule type" value="Genomic_DNA"/>
</dbReference>
<accession>X1HB63</accession>
<proteinExistence type="predicted"/>